<evidence type="ECO:0000259" key="2">
    <source>
        <dbReference type="Pfam" id="PF07687"/>
    </source>
</evidence>
<dbReference type="Gene3D" id="3.30.70.360">
    <property type="match status" value="1"/>
</dbReference>
<reference evidence="4" key="1">
    <citation type="journal article" date="2017" name="Acta Aliment.">
        <title>Plant polysaccharide degrading enzyme system of Thermpbifida cellulosilytica TB100 revealed by de novo genome project data.</title>
        <authorList>
            <person name="Toth A."/>
            <person name="Baka E."/>
            <person name="Luzics S."/>
            <person name="Bata-Vidacs I."/>
            <person name="Nagy I."/>
            <person name="Balint B."/>
            <person name="Herceg R."/>
            <person name="Olasz F."/>
            <person name="Wilk T."/>
            <person name="Nagy T."/>
            <person name="Kriszt B."/>
            <person name="Nagy I."/>
            <person name="Kukolya J."/>
        </authorList>
    </citation>
    <scope>NUCLEOTIDE SEQUENCE [LARGE SCALE GENOMIC DNA]</scope>
    <source>
        <strain evidence="4">TB100</strain>
    </source>
</reference>
<dbReference type="GO" id="GO:0016787">
    <property type="term" value="F:hydrolase activity"/>
    <property type="evidence" value="ECO:0007669"/>
    <property type="project" value="InterPro"/>
</dbReference>
<evidence type="ECO:0000256" key="1">
    <source>
        <dbReference type="SAM" id="MobiDB-lite"/>
    </source>
</evidence>
<dbReference type="EMBL" id="LGEM01000112">
    <property type="protein sequence ID" value="KUP95732.1"/>
    <property type="molecule type" value="Genomic_DNA"/>
</dbReference>
<dbReference type="AlphaFoldDB" id="A0A147KEK6"/>
<dbReference type="InterPro" id="IPR036264">
    <property type="entry name" value="Bact_exopeptidase_dim_dom"/>
</dbReference>
<feature type="region of interest" description="Disordered" evidence="1">
    <location>
        <begin position="439"/>
        <end position="485"/>
    </location>
</feature>
<proteinExistence type="predicted"/>
<gene>
    <name evidence="3" type="ORF">AC529_16045</name>
</gene>
<dbReference type="PANTHER" id="PTHR11014">
    <property type="entry name" value="PEPTIDASE M20 FAMILY MEMBER"/>
    <property type="match status" value="1"/>
</dbReference>
<dbReference type="NCBIfam" id="TIGR01891">
    <property type="entry name" value="amidohydrolases"/>
    <property type="match status" value="1"/>
</dbReference>
<feature type="domain" description="Peptidase M20 dimerisation" evidence="2">
    <location>
        <begin position="208"/>
        <end position="305"/>
    </location>
</feature>
<dbReference type="Proteomes" id="UP000074382">
    <property type="component" value="Unassembled WGS sequence"/>
</dbReference>
<dbReference type="Gene3D" id="3.40.630.10">
    <property type="entry name" value="Zn peptidases"/>
    <property type="match status" value="1"/>
</dbReference>
<organism evidence="3 4">
    <name type="scientific">Thermobifida cellulosilytica TB100</name>
    <dbReference type="NCBI Taxonomy" id="665004"/>
    <lineage>
        <taxon>Bacteria</taxon>
        <taxon>Bacillati</taxon>
        <taxon>Actinomycetota</taxon>
        <taxon>Actinomycetes</taxon>
        <taxon>Streptosporangiales</taxon>
        <taxon>Nocardiopsidaceae</taxon>
        <taxon>Thermobifida</taxon>
    </lineage>
</organism>
<dbReference type="Pfam" id="PF07687">
    <property type="entry name" value="M20_dimer"/>
    <property type="match status" value="1"/>
</dbReference>
<dbReference type="PANTHER" id="PTHR11014:SF63">
    <property type="entry name" value="METALLOPEPTIDASE, PUTATIVE (AFU_ORTHOLOGUE AFUA_6G09600)-RELATED"/>
    <property type="match status" value="1"/>
</dbReference>
<keyword evidence="4" id="KW-1185">Reference proteome</keyword>
<dbReference type="InterPro" id="IPR011650">
    <property type="entry name" value="Peptidase_M20_dimer"/>
</dbReference>
<evidence type="ECO:0000313" key="4">
    <source>
        <dbReference type="Proteomes" id="UP000074382"/>
    </source>
</evidence>
<dbReference type="InterPro" id="IPR002933">
    <property type="entry name" value="Peptidase_M20"/>
</dbReference>
<dbReference type="Pfam" id="PF01546">
    <property type="entry name" value="Peptidase_M20"/>
    <property type="match status" value="1"/>
</dbReference>
<dbReference type="SUPFAM" id="SSF53187">
    <property type="entry name" value="Zn-dependent exopeptidases"/>
    <property type="match status" value="1"/>
</dbReference>
<evidence type="ECO:0000313" key="3">
    <source>
        <dbReference type="EMBL" id="KUP95732.1"/>
    </source>
</evidence>
<dbReference type="PATRIC" id="fig|665004.4.peg.3771"/>
<sequence>MPQAVDPRRVAEHGSEVMRLVDEIFPLVEGFYVDLHRNPELSHQEKRTSRAVAEWLSRAGYEVTTGVGGTGVVGVLRNGEGPTVLLRCDMDALPLEERTGLPYASAARGVTDDGQDVPVMHASGHDAHTACLLGAADLLASSREHWSGTLMVVAQPAQETLDGARAMLDDGLYERFGRPDIALAQRVGPQPAGMIAHRAGIILGISSTVRVRIFGSTGHGGFQPQTGVDPVVIAASIVTRLQTTVAREVSPSEMAVLNVGVLRAGTKADLVPEEAYLEINTRCLSEQVTERLHAAIERVVRAEAAASAAPRDPEITVVRRAGLTRNDSQQTRALAAAHRAYFGDPYVIELPEPFTVGEDFGAFGLPGDDAPVPYVMWLLGSTPHEVWAAAPGDTPFDKLASVPGSHSPHFAPDREPTLRAGVAALTIGALTYLARTSGPGRATSGLARSTRPLSDDEGESTQHADMAALLTDDEGESTQHADMAA</sequence>
<dbReference type="SUPFAM" id="SSF55031">
    <property type="entry name" value="Bacterial exopeptidase dimerisation domain"/>
    <property type="match status" value="1"/>
</dbReference>
<comment type="caution">
    <text evidence="3">The sequence shown here is derived from an EMBL/GenBank/DDBJ whole genome shotgun (WGS) entry which is preliminary data.</text>
</comment>
<protein>
    <submittedName>
        <fullName evidence="3">Peptidase M20</fullName>
    </submittedName>
</protein>
<dbReference type="InterPro" id="IPR017439">
    <property type="entry name" value="Amidohydrolase"/>
</dbReference>
<name>A0A147KEK6_THECS</name>
<accession>A0A147KEK6</accession>
<feature type="non-terminal residue" evidence="3">
    <location>
        <position position="485"/>
    </location>
</feature>
<dbReference type="STRING" id="665004.AC529_16045"/>